<name>A0ABT8LDR8_9BACT</name>
<dbReference type="RefSeq" id="WP_346760456.1">
    <property type="nucleotide sequence ID" value="NZ_JAUJEB010000006.1"/>
</dbReference>
<dbReference type="SUPFAM" id="SSF50486">
    <property type="entry name" value="FMT C-terminal domain-like"/>
    <property type="match status" value="1"/>
</dbReference>
<dbReference type="EMBL" id="JAUJEB010000006">
    <property type="protein sequence ID" value="MDN5215117.1"/>
    <property type="molecule type" value="Genomic_DNA"/>
</dbReference>
<comment type="caution">
    <text evidence="1">The sequence shown here is derived from an EMBL/GenBank/DDBJ whole genome shotgun (WGS) entry which is preliminary data.</text>
</comment>
<dbReference type="InterPro" id="IPR011034">
    <property type="entry name" value="Formyl_transferase-like_C_sf"/>
</dbReference>
<evidence type="ECO:0000313" key="1">
    <source>
        <dbReference type="EMBL" id="MDN5215117.1"/>
    </source>
</evidence>
<protein>
    <submittedName>
        <fullName evidence="1">Uncharacterized protein</fullName>
    </submittedName>
</protein>
<keyword evidence="2" id="KW-1185">Reference proteome</keyword>
<proteinExistence type="predicted"/>
<accession>A0ABT8LDR8</accession>
<dbReference type="Proteomes" id="UP001172083">
    <property type="component" value="Unassembled WGS sequence"/>
</dbReference>
<organism evidence="1 2">
    <name type="scientific">Agaribacillus aureus</name>
    <dbReference type="NCBI Taxonomy" id="3051825"/>
    <lineage>
        <taxon>Bacteria</taxon>
        <taxon>Pseudomonadati</taxon>
        <taxon>Bacteroidota</taxon>
        <taxon>Cytophagia</taxon>
        <taxon>Cytophagales</taxon>
        <taxon>Splendidivirgaceae</taxon>
        <taxon>Agaribacillus</taxon>
    </lineage>
</organism>
<gene>
    <name evidence="1" type="ORF">QQ020_23755</name>
</gene>
<reference evidence="1" key="1">
    <citation type="submission" date="2023-06" db="EMBL/GenBank/DDBJ databases">
        <title>Genomic of Agaribacillus aureum.</title>
        <authorList>
            <person name="Wang G."/>
        </authorList>
    </citation>
    <scope>NUCLEOTIDE SEQUENCE</scope>
    <source>
        <strain evidence="1">BMA12</strain>
    </source>
</reference>
<evidence type="ECO:0000313" key="2">
    <source>
        <dbReference type="Proteomes" id="UP001172083"/>
    </source>
</evidence>
<sequence length="190" mass="21980">MESLKITTKNPVSSIERIADELMNQYLLQINNQQYRIAELEFYVHNAGHPDCYVHKHELQQTSGQWYFHGSGIDITFGDKNFHGGILLRALMKWPNEDQYIYGPLNLLTEIFACFGTIKAHAVNFGLIASDLKKEIVYPAPRVGLSDKSPEFRDRLYRFFIYPKQKHADKTKIVEAIGDKYPDINEVIWG</sequence>